<feature type="compositionally biased region" description="Polar residues" evidence="1">
    <location>
        <begin position="165"/>
        <end position="177"/>
    </location>
</feature>
<evidence type="ECO:0000256" key="1">
    <source>
        <dbReference type="SAM" id="MobiDB-lite"/>
    </source>
</evidence>
<comment type="caution">
    <text evidence="2">The sequence shown here is derived from an EMBL/GenBank/DDBJ whole genome shotgun (WGS) entry which is preliminary data.</text>
</comment>
<protein>
    <submittedName>
        <fullName evidence="2">Uncharacterized protein</fullName>
    </submittedName>
</protein>
<organism evidence="2 3">
    <name type="scientific">Thalassiosira oceanica</name>
    <name type="common">Marine diatom</name>
    <dbReference type="NCBI Taxonomy" id="159749"/>
    <lineage>
        <taxon>Eukaryota</taxon>
        <taxon>Sar</taxon>
        <taxon>Stramenopiles</taxon>
        <taxon>Ochrophyta</taxon>
        <taxon>Bacillariophyta</taxon>
        <taxon>Coscinodiscophyceae</taxon>
        <taxon>Thalassiosirophycidae</taxon>
        <taxon>Thalassiosirales</taxon>
        <taxon>Thalassiosiraceae</taxon>
        <taxon>Thalassiosira</taxon>
    </lineage>
</organism>
<dbReference type="AlphaFoldDB" id="K0TR46"/>
<sequence>MPIDTPREAEQPAVHPPKTVNGNARAILYFFYHADNDGADILAAVDTTASTDGNVQKISTAPERGFQTSSWGKRCRLSPKDLDGGHKDMKAAELSSAQELKLEIALVPVSREAGQVAELSSTQDEEPNLSWLTSLSQRFGKQDKSTGKHRRPSVAGSKTSRREQSSLAVTATWSTPPHASPRLSVPPTHS</sequence>
<accession>K0TR46</accession>
<dbReference type="Proteomes" id="UP000266841">
    <property type="component" value="Unassembled WGS sequence"/>
</dbReference>
<feature type="region of interest" description="Disordered" evidence="1">
    <location>
        <begin position="137"/>
        <end position="190"/>
    </location>
</feature>
<keyword evidence="3" id="KW-1185">Reference proteome</keyword>
<evidence type="ECO:0000313" key="2">
    <source>
        <dbReference type="EMBL" id="EJK77162.1"/>
    </source>
</evidence>
<proteinExistence type="predicted"/>
<evidence type="ECO:0000313" key="3">
    <source>
        <dbReference type="Proteomes" id="UP000266841"/>
    </source>
</evidence>
<dbReference type="EMBL" id="AGNL01001233">
    <property type="protein sequence ID" value="EJK77162.1"/>
    <property type="molecule type" value="Genomic_DNA"/>
</dbReference>
<gene>
    <name evidence="2" type="ORF">THAOC_01027</name>
</gene>
<name>K0TR46_THAOC</name>
<reference evidence="2 3" key="1">
    <citation type="journal article" date="2012" name="Genome Biol.">
        <title>Genome and low-iron response of an oceanic diatom adapted to chronic iron limitation.</title>
        <authorList>
            <person name="Lommer M."/>
            <person name="Specht M."/>
            <person name="Roy A.S."/>
            <person name="Kraemer L."/>
            <person name="Andreson R."/>
            <person name="Gutowska M.A."/>
            <person name="Wolf J."/>
            <person name="Bergner S.V."/>
            <person name="Schilhabel M.B."/>
            <person name="Klostermeier U.C."/>
            <person name="Beiko R.G."/>
            <person name="Rosenstiel P."/>
            <person name="Hippler M."/>
            <person name="Laroche J."/>
        </authorList>
    </citation>
    <scope>NUCLEOTIDE SEQUENCE [LARGE SCALE GENOMIC DNA]</scope>
    <source>
        <strain evidence="2 3">CCMP1005</strain>
    </source>
</reference>